<proteinExistence type="predicted"/>
<evidence type="ECO:0000313" key="3">
    <source>
        <dbReference type="Proteomes" id="UP001626628"/>
    </source>
</evidence>
<gene>
    <name evidence="2" type="ORF">WAB15_17680</name>
</gene>
<sequence>MPHDQAYARHPLPGIDRNRPRRRKHASQSPPTRPHDGQRPHPVPTHDKGSQGRSAAGAD</sequence>
<name>A0ABZ2QMB5_9ACTN</name>
<evidence type="ECO:0000256" key="1">
    <source>
        <dbReference type="SAM" id="MobiDB-lite"/>
    </source>
</evidence>
<dbReference type="RefSeq" id="WP_407286846.1">
    <property type="nucleotide sequence ID" value="NZ_CP147982.1"/>
</dbReference>
<dbReference type="Proteomes" id="UP001626628">
    <property type="component" value="Chromosome"/>
</dbReference>
<evidence type="ECO:0000313" key="2">
    <source>
        <dbReference type="EMBL" id="WXK77683.1"/>
    </source>
</evidence>
<feature type="compositionally biased region" description="Basic and acidic residues" evidence="1">
    <location>
        <begin position="33"/>
        <end position="50"/>
    </location>
</feature>
<reference evidence="2 3" key="1">
    <citation type="submission" date="2024-03" db="EMBL/GenBank/DDBJ databases">
        <title>The complete genome of Streptomyces sirii sp.nov.</title>
        <authorList>
            <person name="Zakalyukina Y.V."/>
            <person name="Belik A.R."/>
            <person name="Biryukov M.V."/>
            <person name="Baturina O.A."/>
            <person name="Kabilov M.R."/>
        </authorList>
    </citation>
    <scope>NUCLEOTIDE SEQUENCE [LARGE SCALE GENOMIC DNA]</scope>
    <source>
        <strain evidence="2 3">BP-8</strain>
    </source>
</reference>
<dbReference type="EMBL" id="CP147982">
    <property type="protein sequence ID" value="WXK77683.1"/>
    <property type="molecule type" value="Genomic_DNA"/>
</dbReference>
<organism evidence="2 3">
    <name type="scientific">Streptomyces sirii</name>
    <dbReference type="NCBI Taxonomy" id="3127701"/>
    <lineage>
        <taxon>Bacteria</taxon>
        <taxon>Bacillati</taxon>
        <taxon>Actinomycetota</taxon>
        <taxon>Actinomycetes</taxon>
        <taxon>Kitasatosporales</taxon>
        <taxon>Streptomycetaceae</taxon>
        <taxon>Streptomyces</taxon>
    </lineage>
</organism>
<protein>
    <submittedName>
        <fullName evidence="2">Uncharacterized protein</fullName>
    </submittedName>
</protein>
<keyword evidence="3" id="KW-1185">Reference proteome</keyword>
<feature type="region of interest" description="Disordered" evidence="1">
    <location>
        <begin position="1"/>
        <end position="59"/>
    </location>
</feature>
<accession>A0ABZ2QMB5</accession>